<accession>A0ACC1JYC8</accession>
<organism evidence="1 2">
    <name type="scientific">Coemansia nantahalensis</name>
    <dbReference type="NCBI Taxonomy" id="2789366"/>
    <lineage>
        <taxon>Eukaryota</taxon>
        <taxon>Fungi</taxon>
        <taxon>Fungi incertae sedis</taxon>
        <taxon>Zoopagomycota</taxon>
        <taxon>Kickxellomycotina</taxon>
        <taxon>Kickxellomycetes</taxon>
        <taxon>Kickxellales</taxon>
        <taxon>Kickxellaceae</taxon>
        <taxon>Coemansia</taxon>
    </lineage>
</organism>
<gene>
    <name evidence="1" type="ORF">IWQ57_002994</name>
</gene>
<name>A0ACC1JYC8_9FUNG</name>
<dbReference type="EMBL" id="JANBUJ010000882">
    <property type="protein sequence ID" value="KAJ2769700.1"/>
    <property type="molecule type" value="Genomic_DNA"/>
</dbReference>
<protein>
    <submittedName>
        <fullName evidence="1">Uncharacterized protein</fullName>
    </submittedName>
</protein>
<evidence type="ECO:0000313" key="1">
    <source>
        <dbReference type="EMBL" id="KAJ2769700.1"/>
    </source>
</evidence>
<sequence>MFSGLLASHQTSLADQALHAVFDPLRLAGIGNYWRVVGASLAAHTLLYRAVPALSAAVVPRIFGRLSAADRKTWAVSAICLAHCVYDVCVIAAYFHDPALNGDRMDGFNTRFEWHLAVALGYYAWDLGLCVRDFGNYGPMYLIHGVLGVFGLLILTSQQLQFYAIPYLLPELSSIFLHARQLLKLAGRAGTVAYKANFAVFLATYVATRIGFEAYQSALLIAAVVRGQTGGAFYPFAVFFAVLGVTLTVLNTIWLRQILRAAYHTILQPTGEPPAKAE</sequence>
<keyword evidence="2" id="KW-1185">Reference proteome</keyword>
<evidence type="ECO:0000313" key="2">
    <source>
        <dbReference type="Proteomes" id="UP001140234"/>
    </source>
</evidence>
<comment type="caution">
    <text evidence="1">The sequence shown here is derived from an EMBL/GenBank/DDBJ whole genome shotgun (WGS) entry which is preliminary data.</text>
</comment>
<proteinExistence type="predicted"/>
<dbReference type="Proteomes" id="UP001140234">
    <property type="component" value="Unassembled WGS sequence"/>
</dbReference>
<reference evidence="1" key="1">
    <citation type="submission" date="2022-07" db="EMBL/GenBank/DDBJ databases">
        <title>Phylogenomic reconstructions and comparative analyses of Kickxellomycotina fungi.</title>
        <authorList>
            <person name="Reynolds N.K."/>
            <person name="Stajich J.E."/>
            <person name="Barry K."/>
            <person name="Grigoriev I.V."/>
            <person name="Crous P."/>
            <person name="Smith M.E."/>
        </authorList>
    </citation>
    <scope>NUCLEOTIDE SEQUENCE</scope>
    <source>
        <strain evidence="1">CBS 109366</strain>
    </source>
</reference>